<organism evidence="1 2">
    <name type="scientific">Stephania yunnanensis</name>
    <dbReference type="NCBI Taxonomy" id="152371"/>
    <lineage>
        <taxon>Eukaryota</taxon>
        <taxon>Viridiplantae</taxon>
        <taxon>Streptophyta</taxon>
        <taxon>Embryophyta</taxon>
        <taxon>Tracheophyta</taxon>
        <taxon>Spermatophyta</taxon>
        <taxon>Magnoliopsida</taxon>
        <taxon>Ranunculales</taxon>
        <taxon>Menispermaceae</taxon>
        <taxon>Menispermoideae</taxon>
        <taxon>Cissampelideae</taxon>
        <taxon>Stephania</taxon>
    </lineage>
</organism>
<keyword evidence="2" id="KW-1185">Reference proteome</keyword>
<accession>A0AAP0JII0</accession>
<dbReference type="Proteomes" id="UP001420932">
    <property type="component" value="Unassembled WGS sequence"/>
</dbReference>
<comment type="caution">
    <text evidence="1">The sequence shown here is derived from an EMBL/GenBank/DDBJ whole genome shotgun (WGS) entry which is preliminary data.</text>
</comment>
<dbReference type="AlphaFoldDB" id="A0AAP0JII0"/>
<gene>
    <name evidence="1" type="ORF">Syun_014028</name>
</gene>
<proteinExistence type="predicted"/>
<name>A0AAP0JII0_9MAGN</name>
<reference evidence="1 2" key="1">
    <citation type="submission" date="2024-01" db="EMBL/GenBank/DDBJ databases">
        <title>Genome assemblies of Stephania.</title>
        <authorList>
            <person name="Yang L."/>
        </authorList>
    </citation>
    <scope>NUCLEOTIDE SEQUENCE [LARGE SCALE GENOMIC DNA]</scope>
    <source>
        <strain evidence="1">YNDBR</strain>
        <tissue evidence="1">Leaf</tissue>
    </source>
</reference>
<evidence type="ECO:0000313" key="2">
    <source>
        <dbReference type="Proteomes" id="UP001420932"/>
    </source>
</evidence>
<dbReference type="EMBL" id="JBBNAF010000006">
    <property type="protein sequence ID" value="KAK9134698.1"/>
    <property type="molecule type" value="Genomic_DNA"/>
</dbReference>
<evidence type="ECO:0000313" key="1">
    <source>
        <dbReference type="EMBL" id="KAK9134698.1"/>
    </source>
</evidence>
<sequence>MRMDDAAKPNFLVVICRASSSDLTSQVRISSWRVDQSPHNLYLKSIKCFVESALHYSKDISIGSGAQPSFKFECDGHHKSVN</sequence>
<protein>
    <submittedName>
        <fullName evidence="1">Uncharacterized protein</fullName>
    </submittedName>
</protein>